<protein>
    <submittedName>
        <fullName evidence="5">Class I SAM-dependent methyltransferase</fullName>
    </submittedName>
</protein>
<dbReference type="PANTHER" id="PTHR43464">
    <property type="entry name" value="METHYLTRANSFERASE"/>
    <property type="match status" value="1"/>
</dbReference>
<dbReference type="PANTHER" id="PTHR43464:SF19">
    <property type="entry name" value="UBIQUINONE BIOSYNTHESIS O-METHYLTRANSFERASE, MITOCHONDRIAL"/>
    <property type="match status" value="1"/>
</dbReference>
<keyword evidence="1 5" id="KW-0489">Methyltransferase</keyword>
<evidence type="ECO:0000313" key="5">
    <source>
        <dbReference type="EMBL" id="QQP89007.1"/>
    </source>
</evidence>
<proteinExistence type="predicted"/>
<evidence type="ECO:0000313" key="6">
    <source>
        <dbReference type="Proteomes" id="UP000595197"/>
    </source>
</evidence>
<evidence type="ECO:0000259" key="4">
    <source>
        <dbReference type="Pfam" id="PF13649"/>
    </source>
</evidence>
<dbReference type="CDD" id="cd02440">
    <property type="entry name" value="AdoMet_MTases"/>
    <property type="match status" value="1"/>
</dbReference>
<dbReference type="Pfam" id="PF13649">
    <property type="entry name" value="Methyltransf_25"/>
    <property type="match status" value="1"/>
</dbReference>
<evidence type="ECO:0000256" key="2">
    <source>
        <dbReference type="ARBA" id="ARBA00022679"/>
    </source>
</evidence>
<keyword evidence="6" id="KW-1185">Reference proteome</keyword>
<dbReference type="RefSeq" id="WP_201074692.1">
    <property type="nucleotide sequence ID" value="NZ_CP067420.1"/>
</dbReference>
<dbReference type="GO" id="GO:0032259">
    <property type="term" value="P:methylation"/>
    <property type="evidence" value="ECO:0007669"/>
    <property type="project" value="UniProtKB-KW"/>
</dbReference>
<sequence length="248" mass="26328">MAASPTDRKILDSWHANAGRWTAAVRSGAIASRRAGTDSAIVEAVARLRPGHKLDHVLDLGCGEGWLARRLRAEAGCRVTATDGSAELVRLAREADPGGCYRHADYAAIAAAPDLLGGPFDAVAANFALLDEDLAGLLRALAVCAPAGALVIQTVHPWTACGDGPYADGWREESFAGFGGPGGDAWSPMPWYFRTLGSWIGDLRDGGWRVTDLREPPDPRTGRPLSLVLTCTGIEPRPRIRSLPVASR</sequence>
<dbReference type="Gene3D" id="3.40.50.150">
    <property type="entry name" value="Vaccinia Virus protein VP39"/>
    <property type="match status" value="1"/>
</dbReference>
<dbReference type="SUPFAM" id="SSF53335">
    <property type="entry name" value="S-adenosyl-L-methionine-dependent methyltransferases"/>
    <property type="match status" value="1"/>
</dbReference>
<dbReference type="InterPro" id="IPR041698">
    <property type="entry name" value="Methyltransf_25"/>
</dbReference>
<accession>A0ABX7B4C0</accession>
<name>A0ABX7B4C0_9PROT</name>
<feature type="domain" description="Methyltransferase" evidence="4">
    <location>
        <begin position="57"/>
        <end position="142"/>
    </location>
</feature>
<evidence type="ECO:0000256" key="3">
    <source>
        <dbReference type="ARBA" id="ARBA00022691"/>
    </source>
</evidence>
<dbReference type="Proteomes" id="UP000595197">
    <property type="component" value="Chromosome"/>
</dbReference>
<organism evidence="5 6">
    <name type="scientific">Skermanella cutis</name>
    <dbReference type="NCBI Taxonomy" id="2775420"/>
    <lineage>
        <taxon>Bacteria</taxon>
        <taxon>Pseudomonadati</taxon>
        <taxon>Pseudomonadota</taxon>
        <taxon>Alphaproteobacteria</taxon>
        <taxon>Rhodospirillales</taxon>
        <taxon>Azospirillaceae</taxon>
        <taxon>Skermanella</taxon>
    </lineage>
</organism>
<gene>
    <name evidence="5" type="ORF">IGS68_23870</name>
</gene>
<reference evidence="5" key="1">
    <citation type="submission" date="2021-02" db="EMBL/GenBank/DDBJ databases">
        <title>Skermanella TT6 skin isolate.</title>
        <authorList>
            <person name="Lee K."/>
            <person name="Ganzorig M."/>
        </authorList>
    </citation>
    <scope>NUCLEOTIDE SEQUENCE</scope>
    <source>
        <strain evidence="5">TT6</strain>
    </source>
</reference>
<keyword evidence="2" id="KW-0808">Transferase</keyword>
<dbReference type="EMBL" id="CP067420">
    <property type="protein sequence ID" value="QQP89007.1"/>
    <property type="molecule type" value="Genomic_DNA"/>
</dbReference>
<dbReference type="GO" id="GO:0008168">
    <property type="term" value="F:methyltransferase activity"/>
    <property type="evidence" value="ECO:0007669"/>
    <property type="project" value="UniProtKB-KW"/>
</dbReference>
<keyword evidence="3" id="KW-0949">S-adenosyl-L-methionine</keyword>
<evidence type="ECO:0000256" key="1">
    <source>
        <dbReference type="ARBA" id="ARBA00022603"/>
    </source>
</evidence>
<dbReference type="InterPro" id="IPR029063">
    <property type="entry name" value="SAM-dependent_MTases_sf"/>
</dbReference>